<dbReference type="AlphaFoldDB" id="A0A562QCY8"/>
<evidence type="ECO:0000313" key="21">
    <source>
        <dbReference type="Proteomes" id="UP000315711"/>
    </source>
</evidence>
<dbReference type="PANTHER" id="PTHR34148">
    <property type="entry name" value="ADENOSYLCOBINAMIDE-GDP RIBAZOLETRANSFERASE"/>
    <property type="match status" value="1"/>
</dbReference>
<evidence type="ECO:0000256" key="19">
    <source>
        <dbReference type="HAMAP-Rule" id="MF_00719"/>
    </source>
</evidence>
<dbReference type="GO" id="GO:0051073">
    <property type="term" value="F:adenosylcobinamide-GDP ribazoletransferase activity"/>
    <property type="evidence" value="ECO:0007669"/>
    <property type="project" value="UniProtKB-UniRule"/>
</dbReference>
<dbReference type="InterPro" id="IPR003805">
    <property type="entry name" value="CobS"/>
</dbReference>
<keyword evidence="11 19" id="KW-0460">Magnesium</keyword>
<dbReference type="PANTHER" id="PTHR34148:SF1">
    <property type="entry name" value="ADENOSYLCOBINAMIDE-GDP RIBAZOLETRANSFERASE"/>
    <property type="match status" value="1"/>
</dbReference>
<gene>
    <name evidence="19" type="primary">cobS</name>
    <name evidence="20" type="ORF">IQ10_02849</name>
</gene>
<dbReference type="EMBL" id="VLKZ01000008">
    <property type="protein sequence ID" value="TWI54627.1"/>
    <property type="molecule type" value="Genomic_DNA"/>
</dbReference>
<keyword evidence="13 19" id="KW-0472">Membrane</keyword>
<proteinExistence type="inferred from homology"/>
<evidence type="ECO:0000256" key="7">
    <source>
        <dbReference type="ARBA" id="ARBA00022475"/>
    </source>
</evidence>
<evidence type="ECO:0000313" key="20">
    <source>
        <dbReference type="EMBL" id="TWI54627.1"/>
    </source>
</evidence>
<evidence type="ECO:0000256" key="9">
    <source>
        <dbReference type="ARBA" id="ARBA00022679"/>
    </source>
</evidence>
<comment type="cofactor">
    <cofactor evidence="1 19">
        <name>Mg(2+)</name>
        <dbReference type="ChEBI" id="CHEBI:18420"/>
    </cofactor>
</comment>
<dbReference type="GO" id="GO:0005886">
    <property type="term" value="C:plasma membrane"/>
    <property type="evidence" value="ECO:0007669"/>
    <property type="project" value="UniProtKB-SubCell"/>
</dbReference>
<evidence type="ECO:0000256" key="8">
    <source>
        <dbReference type="ARBA" id="ARBA00022573"/>
    </source>
</evidence>
<comment type="pathway">
    <text evidence="3 19">Cofactor biosynthesis; adenosylcobalamin biosynthesis; adenosylcobalamin from cob(II)yrinate a,c-diamide: step 7/7.</text>
</comment>
<dbReference type="HAMAP" id="MF_00719">
    <property type="entry name" value="CobS"/>
    <property type="match status" value="1"/>
</dbReference>
<comment type="catalytic activity">
    <reaction evidence="18 19">
        <text>alpha-ribazole 5'-phosphate + adenosylcob(III)inamide-GDP = adenosylcob(III)alamin 5'-phosphate + GMP + H(+)</text>
        <dbReference type="Rhea" id="RHEA:23560"/>
        <dbReference type="ChEBI" id="CHEBI:15378"/>
        <dbReference type="ChEBI" id="CHEBI:57918"/>
        <dbReference type="ChEBI" id="CHEBI:58115"/>
        <dbReference type="ChEBI" id="CHEBI:60487"/>
        <dbReference type="ChEBI" id="CHEBI:60493"/>
        <dbReference type="EC" id="2.7.8.26"/>
    </reaction>
</comment>
<evidence type="ECO:0000256" key="14">
    <source>
        <dbReference type="ARBA" id="ARBA00025228"/>
    </source>
</evidence>
<feature type="transmembrane region" description="Helical" evidence="19">
    <location>
        <begin position="244"/>
        <end position="262"/>
    </location>
</feature>
<comment type="similarity">
    <text evidence="4 19">Belongs to the CobS family.</text>
</comment>
<dbReference type="UniPathway" id="UPA00148">
    <property type="reaction ID" value="UER00238"/>
</dbReference>
<evidence type="ECO:0000256" key="5">
    <source>
        <dbReference type="ARBA" id="ARBA00013200"/>
    </source>
</evidence>
<feature type="transmembrane region" description="Helical" evidence="19">
    <location>
        <begin position="114"/>
        <end position="133"/>
    </location>
</feature>
<keyword evidence="9 19" id="KW-0808">Transferase</keyword>
<keyword evidence="10 19" id="KW-0812">Transmembrane</keyword>
<comment type="subcellular location">
    <subcellularLocation>
        <location evidence="2 19">Cell membrane</location>
        <topology evidence="2 19">Multi-pass membrane protein</topology>
    </subcellularLocation>
</comment>
<evidence type="ECO:0000256" key="10">
    <source>
        <dbReference type="ARBA" id="ARBA00022692"/>
    </source>
</evidence>
<feature type="transmembrane region" description="Helical" evidence="19">
    <location>
        <begin position="36"/>
        <end position="58"/>
    </location>
</feature>
<dbReference type="OrthoDB" id="9794626at2"/>
<feature type="transmembrane region" description="Helical" evidence="19">
    <location>
        <begin position="191"/>
        <end position="224"/>
    </location>
</feature>
<evidence type="ECO:0000256" key="12">
    <source>
        <dbReference type="ARBA" id="ARBA00022989"/>
    </source>
</evidence>
<feature type="transmembrane region" description="Helical" evidence="19">
    <location>
        <begin position="70"/>
        <end position="93"/>
    </location>
</feature>
<dbReference type="GO" id="GO:0009236">
    <property type="term" value="P:cobalamin biosynthetic process"/>
    <property type="evidence" value="ECO:0007669"/>
    <property type="project" value="UniProtKB-UniRule"/>
</dbReference>
<evidence type="ECO:0000256" key="6">
    <source>
        <dbReference type="ARBA" id="ARBA00015850"/>
    </source>
</evidence>
<name>A0A562QCY8_9BACI</name>
<comment type="function">
    <text evidence="14 19">Joins adenosylcobinamide-GDP and alpha-ribazole to generate adenosylcobalamin (Ado-cobalamin). Also synthesizes adenosylcobalamin 5'-phosphate from adenosylcobinamide-GDP and alpha-ribazole 5'-phosphate.</text>
</comment>
<dbReference type="Pfam" id="PF02654">
    <property type="entry name" value="CobS"/>
    <property type="match status" value="1"/>
</dbReference>
<organism evidence="20 21">
    <name type="scientific">Halalkalibacter nanhaiisediminis</name>
    <dbReference type="NCBI Taxonomy" id="688079"/>
    <lineage>
        <taxon>Bacteria</taxon>
        <taxon>Bacillati</taxon>
        <taxon>Bacillota</taxon>
        <taxon>Bacilli</taxon>
        <taxon>Bacillales</taxon>
        <taxon>Bacillaceae</taxon>
        <taxon>Halalkalibacter</taxon>
    </lineage>
</organism>
<evidence type="ECO:0000256" key="17">
    <source>
        <dbReference type="ARBA" id="ARBA00048623"/>
    </source>
</evidence>
<evidence type="ECO:0000256" key="3">
    <source>
        <dbReference type="ARBA" id="ARBA00004663"/>
    </source>
</evidence>
<dbReference type="RefSeq" id="WP_144451098.1">
    <property type="nucleotide sequence ID" value="NZ_VLKZ01000008.1"/>
</dbReference>
<evidence type="ECO:0000256" key="2">
    <source>
        <dbReference type="ARBA" id="ARBA00004651"/>
    </source>
</evidence>
<dbReference type="GO" id="GO:0008818">
    <property type="term" value="F:cobalamin 5'-phosphate synthase activity"/>
    <property type="evidence" value="ECO:0007669"/>
    <property type="project" value="UniProtKB-UniRule"/>
</dbReference>
<reference evidence="20 21" key="1">
    <citation type="journal article" date="2015" name="Stand. Genomic Sci.">
        <title>Genomic Encyclopedia of Bacterial and Archaeal Type Strains, Phase III: the genomes of soil and plant-associated and newly described type strains.</title>
        <authorList>
            <person name="Whitman W.B."/>
            <person name="Woyke T."/>
            <person name="Klenk H.P."/>
            <person name="Zhou Y."/>
            <person name="Lilburn T.G."/>
            <person name="Beck B.J."/>
            <person name="De Vos P."/>
            <person name="Vandamme P."/>
            <person name="Eisen J.A."/>
            <person name="Garrity G."/>
            <person name="Hugenholtz P."/>
            <person name="Kyrpides N.C."/>
        </authorList>
    </citation>
    <scope>NUCLEOTIDE SEQUENCE [LARGE SCALE GENOMIC DNA]</scope>
    <source>
        <strain evidence="20 21">CGMCC 1.10116</strain>
    </source>
</reference>
<evidence type="ECO:0000256" key="18">
    <source>
        <dbReference type="ARBA" id="ARBA00049504"/>
    </source>
</evidence>
<feature type="transmembrane region" description="Helical" evidence="19">
    <location>
        <begin position="145"/>
        <end position="170"/>
    </location>
</feature>
<evidence type="ECO:0000256" key="4">
    <source>
        <dbReference type="ARBA" id="ARBA00010561"/>
    </source>
</evidence>
<evidence type="ECO:0000256" key="15">
    <source>
        <dbReference type="ARBA" id="ARBA00032605"/>
    </source>
</evidence>
<sequence>MSNVKIWIDGILLAFQLLTTIPITKQVEWDESRARASVAAYPIIGLLLGGLLALQAYVLLEWSPFSTLVITVWLLTFSILYSGGLHLDGWADFHDAVFSRRDRKRKLEIMKDPRIGTFGVLALLLLLGWRLLFIYESLQLAGHQILFALVLIPFLVRLLLGWQLLLGSFARQDGMAAALKAVKKRSMKLVFIGWSLLAMLVTLLFSPLLFSLVVTSGIFLFLWMRWIHYQIGGITGDTTGAGGEGGETILWGILWLLLLFGMD</sequence>
<comment type="caution">
    <text evidence="20">The sequence shown here is derived from an EMBL/GenBank/DDBJ whole genome shotgun (WGS) entry which is preliminary data.</text>
</comment>
<evidence type="ECO:0000256" key="11">
    <source>
        <dbReference type="ARBA" id="ARBA00022842"/>
    </source>
</evidence>
<evidence type="ECO:0000256" key="13">
    <source>
        <dbReference type="ARBA" id="ARBA00023136"/>
    </source>
</evidence>
<comment type="catalytic activity">
    <reaction evidence="17 19">
        <text>alpha-ribazole + adenosylcob(III)inamide-GDP = adenosylcob(III)alamin + GMP + H(+)</text>
        <dbReference type="Rhea" id="RHEA:16049"/>
        <dbReference type="ChEBI" id="CHEBI:10329"/>
        <dbReference type="ChEBI" id="CHEBI:15378"/>
        <dbReference type="ChEBI" id="CHEBI:18408"/>
        <dbReference type="ChEBI" id="CHEBI:58115"/>
        <dbReference type="ChEBI" id="CHEBI:60487"/>
        <dbReference type="EC" id="2.7.8.26"/>
    </reaction>
</comment>
<evidence type="ECO:0000256" key="1">
    <source>
        <dbReference type="ARBA" id="ARBA00001946"/>
    </source>
</evidence>
<keyword evidence="8 19" id="KW-0169">Cobalamin biosynthesis</keyword>
<keyword evidence="12 19" id="KW-1133">Transmembrane helix</keyword>
<dbReference type="Proteomes" id="UP000315711">
    <property type="component" value="Unassembled WGS sequence"/>
</dbReference>
<keyword evidence="7 19" id="KW-1003">Cell membrane</keyword>
<dbReference type="EC" id="2.7.8.26" evidence="5 19"/>
<keyword evidence="21" id="KW-1185">Reference proteome</keyword>
<accession>A0A562QCY8</accession>
<protein>
    <recommendedName>
        <fullName evidence="6 19">Adenosylcobinamide-GDP ribazoletransferase</fullName>
        <ecNumber evidence="5 19">2.7.8.26</ecNumber>
    </recommendedName>
    <alternativeName>
        <fullName evidence="16 19">Cobalamin synthase</fullName>
    </alternativeName>
    <alternativeName>
        <fullName evidence="15 19">Cobalamin-5'-phosphate synthase</fullName>
    </alternativeName>
</protein>
<evidence type="ECO:0000256" key="16">
    <source>
        <dbReference type="ARBA" id="ARBA00032853"/>
    </source>
</evidence>